<reference evidence="3" key="1">
    <citation type="submission" date="2025-08" db="UniProtKB">
        <authorList>
            <consortium name="RefSeq"/>
        </authorList>
    </citation>
    <scope>IDENTIFICATION</scope>
    <source>
        <tissue evidence="3">Whole Larva</tissue>
    </source>
</reference>
<dbReference type="InterPro" id="IPR001251">
    <property type="entry name" value="CRAL-TRIO_dom"/>
</dbReference>
<evidence type="ECO:0000313" key="3">
    <source>
        <dbReference type="RefSeq" id="XP_017780085.1"/>
    </source>
</evidence>
<dbReference type="Pfam" id="PF00650">
    <property type="entry name" value="CRAL_TRIO"/>
    <property type="match status" value="1"/>
</dbReference>
<dbReference type="GeneID" id="108565249"/>
<dbReference type="SUPFAM" id="SSF46938">
    <property type="entry name" value="CRAL/TRIO N-terminal domain"/>
    <property type="match status" value="1"/>
</dbReference>
<proteinExistence type="predicted"/>
<dbReference type="InterPro" id="IPR036865">
    <property type="entry name" value="CRAL-TRIO_dom_sf"/>
</dbReference>
<sequence length="282" mass="33259">MDYEWKLDEDARKFAEENLKETEEKRTRFVAEIRSWYDENPEINGCRDADAIVPFLRGCKFDLERAKIKLRNYYKMRQETPQWFANRDPELEEIQELVNLGVFVPMRKLHENRLVVIIKTAAHDPGKHKQDDVFKAGKMILDVAAKEQESAQIYGVTAIFDMTGVSLGHARQLPPKVIKKAVFAWQNYHCRPKQLEFVNAPLYINVVLNVFKSFMSEKLKGRVRVHFKGQESLHQVIDKEVLPEEYGGTDGPLSEHITYWRDKLIEYKDWFKYDEQFKSKLD</sequence>
<dbReference type="Gene3D" id="1.10.8.20">
    <property type="entry name" value="N-terminal domain of phosphatidylinositol transfer protein sec14p"/>
    <property type="match status" value="1"/>
</dbReference>
<dbReference type="Gene3D" id="1.20.5.1200">
    <property type="entry name" value="Alpha-tocopherol transfer"/>
    <property type="match status" value="1"/>
</dbReference>
<dbReference type="RefSeq" id="XP_017780085.1">
    <property type="nucleotide sequence ID" value="XM_017924596.1"/>
</dbReference>
<dbReference type="PANTHER" id="PTHR10174">
    <property type="entry name" value="ALPHA-TOCOPHEROL TRANSFER PROTEIN-RELATED"/>
    <property type="match status" value="1"/>
</dbReference>
<evidence type="ECO:0000313" key="2">
    <source>
        <dbReference type="Proteomes" id="UP000695000"/>
    </source>
</evidence>
<dbReference type="SMART" id="SM00516">
    <property type="entry name" value="SEC14"/>
    <property type="match status" value="1"/>
</dbReference>
<dbReference type="PRINTS" id="PR00180">
    <property type="entry name" value="CRETINALDHBP"/>
</dbReference>
<dbReference type="PANTHER" id="PTHR10174:SF224">
    <property type="entry name" value="RETINOL-BINDING PROTEIN PINTA"/>
    <property type="match status" value="1"/>
</dbReference>
<dbReference type="CDD" id="cd00170">
    <property type="entry name" value="SEC14"/>
    <property type="match status" value="1"/>
</dbReference>
<feature type="domain" description="CRAL-TRIO" evidence="1">
    <location>
        <begin position="90"/>
        <end position="254"/>
    </location>
</feature>
<accession>A0ABM1MZT5</accession>
<dbReference type="Proteomes" id="UP000695000">
    <property type="component" value="Unplaced"/>
</dbReference>
<organism evidence="2 3">
    <name type="scientific">Nicrophorus vespilloides</name>
    <name type="common">Boreal carrion beetle</name>
    <dbReference type="NCBI Taxonomy" id="110193"/>
    <lineage>
        <taxon>Eukaryota</taxon>
        <taxon>Metazoa</taxon>
        <taxon>Ecdysozoa</taxon>
        <taxon>Arthropoda</taxon>
        <taxon>Hexapoda</taxon>
        <taxon>Insecta</taxon>
        <taxon>Pterygota</taxon>
        <taxon>Neoptera</taxon>
        <taxon>Endopterygota</taxon>
        <taxon>Coleoptera</taxon>
        <taxon>Polyphaga</taxon>
        <taxon>Staphyliniformia</taxon>
        <taxon>Silphidae</taxon>
        <taxon>Nicrophorinae</taxon>
        <taxon>Nicrophorus</taxon>
    </lineage>
</organism>
<gene>
    <name evidence="3" type="primary">LOC108565249</name>
</gene>
<evidence type="ECO:0000259" key="1">
    <source>
        <dbReference type="PROSITE" id="PS50191"/>
    </source>
</evidence>
<dbReference type="SUPFAM" id="SSF52087">
    <property type="entry name" value="CRAL/TRIO domain"/>
    <property type="match status" value="1"/>
</dbReference>
<dbReference type="PROSITE" id="PS50191">
    <property type="entry name" value="CRAL_TRIO"/>
    <property type="match status" value="1"/>
</dbReference>
<keyword evidence="2" id="KW-1185">Reference proteome</keyword>
<dbReference type="InterPro" id="IPR036273">
    <property type="entry name" value="CRAL/TRIO_N_dom_sf"/>
</dbReference>
<protein>
    <submittedName>
        <fullName evidence="3">Alpha-tocopherol transfer protein</fullName>
    </submittedName>
</protein>
<name>A0ABM1MZT5_NICVS</name>
<dbReference type="Gene3D" id="3.40.525.10">
    <property type="entry name" value="CRAL-TRIO lipid binding domain"/>
    <property type="match status" value="1"/>
</dbReference>